<dbReference type="RefSeq" id="WP_354550839.1">
    <property type="nucleotide sequence ID" value="NZ_JBEPSD010000002.1"/>
</dbReference>
<protein>
    <submittedName>
        <fullName evidence="1">Uncharacterized protein</fullName>
    </submittedName>
</protein>
<gene>
    <name evidence="1" type="ORF">ABIE04_002599</name>
</gene>
<sequence length="118" mass="12685">MNFSEAAADESALEVLRCIEDKLFETGALVSATGDSESDVSLRFETMFVGGEELPVLVIAVTSAVRGVENRLSCDELRNDVLARYANLLSDLPDDVREVLLDCRGPVVTVNGVRHGGS</sequence>
<evidence type="ECO:0000313" key="2">
    <source>
        <dbReference type="Proteomes" id="UP001549251"/>
    </source>
</evidence>
<accession>A0ABV2PYX4</accession>
<dbReference type="Proteomes" id="UP001549251">
    <property type="component" value="Unassembled WGS sequence"/>
</dbReference>
<reference evidence="1 2" key="1">
    <citation type="submission" date="2024-06" db="EMBL/GenBank/DDBJ databases">
        <title>Sorghum-associated microbial communities from plants grown in Nebraska, USA.</title>
        <authorList>
            <person name="Schachtman D."/>
        </authorList>
    </citation>
    <scope>NUCLEOTIDE SEQUENCE [LARGE SCALE GENOMIC DNA]</scope>
    <source>
        <strain evidence="1 2">1757</strain>
    </source>
</reference>
<dbReference type="EMBL" id="JBEPSD010000002">
    <property type="protein sequence ID" value="MET4570238.1"/>
    <property type="molecule type" value="Genomic_DNA"/>
</dbReference>
<name>A0ABV2PYX4_9GAMM</name>
<keyword evidence="2" id="KW-1185">Reference proteome</keyword>
<comment type="caution">
    <text evidence="1">The sequence shown here is derived from an EMBL/GenBank/DDBJ whole genome shotgun (WGS) entry which is preliminary data.</text>
</comment>
<proteinExistence type="predicted"/>
<evidence type="ECO:0000313" key="1">
    <source>
        <dbReference type="EMBL" id="MET4570238.1"/>
    </source>
</evidence>
<organism evidence="1 2">
    <name type="scientific">Rhodanobacter soli</name>
    <dbReference type="NCBI Taxonomy" id="590609"/>
    <lineage>
        <taxon>Bacteria</taxon>
        <taxon>Pseudomonadati</taxon>
        <taxon>Pseudomonadota</taxon>
        <taxon>Gammaproteobacteria</taxon>
        <taxon>Lysobacterales</taxon>
        <taxon>Rhodanobacteraceae</taxon>
        <taxon>Rhodanobacter</taxon>
    </lineage>
</organism>